<feature type="region of interest" description="Disordered" evidence="1">
    <location>
        <begin position="229"/>
        <end position="297"/>
    </location>
</feature>
<protein>
    <submittedName>
        <fullName evidence="3">Uncharacterized protein LOC106804084</fullName>
    </submittedName>
</protein>
<dbReference type="InterPro" id="IPR053089">
    <property type="entry name" value="Rho_GEF18"/>
</dbReference>
<dbReference type="Proteomes" id="UP000694910">
    <property type="component" value="Unplaced"/>
</dbReference>
<feature type="region of interest" description="Disordered" evidence="1">
    <location>
        <begin position="314"/>
        <end position="349"/>
    </location>
</feature>
<dbReference type="RefSeq" id="XP_014653183.1">
    <property type="nucleotide sequence ID" value="XM_014797697.1"/>
</dbReference>
<feature type="compositionally biased region" description="Low complexity" evidence="1">
    <location>
        <begin position="74"/>
        <end position="90"/>
    </location>
</feature>
<proteinExistence type="predicted"/>
<accession>A0ABM1DN02</accession>
<feature type="compositionally biased region" description="Low complexity" evidence="1">
    <location>
        <begin position="170"/>
        <end position="182"/>
    </location>
</feature>
<feature type="region of interest" description="Disordered" evidence="1">
    <location>
        <begin position="156"/>
        <end position="209"/>
    </location>
</feature>
<reference evidence="3" key="1">
    <citation type="submission" date="2025-08" db="UniProtKB">
        <authorList>
            <consortium name="RefSeq"/>
        </authorList>
    </citation>
    <scope>IDENTIFICATION</scope>
</reference>
<evidence type="ECO:0000256" key="1">
    <source>
        <dbReference type="SAM" id="MobiDB-lite"/>
    </source>
</evidence>
<dbReference type="PANTHER" id="PTHR47440:SF1">
    <property type="entry name" value="RHO_RAC GUANINE NUCLEOTIDE EXCHANGE FACTOR 18"/>
    <property type="match status" value="1"/>
</dbReference>
<sequence>MLPLGRLKPYPWLVGDTGAGSQAGYLQQRGHGSIWLKSESQPREWPPSNLPRSSKEEDLPPGSPPGWDPPHGEAPPGSHHGPPPGATSHARLLGVGRDETRKAVVCARHTQVSCFLLAPVPHGLQEAFMCSGSGKWPRSSQEGLNLEWMVGAREDGAGPETKPCVQPFDSGATASATKSSSGLWRPENPDFFSTMEDEQEDAIPGRLSESAEDLSLDLRALQGSEYFQDLGFGAPSHSESGEARGSSPPATEAGGDSPFSSAAEAQSPPRRRSWERSRSCSESWQSLEASAANEGPSLPRTLASLALNLPGEGLQAWTQEGLPGGGTPAEHSGKPMTGESLSPEMAAQA</sequence>
<dbReference type="PANTHER" id="PTHR47440">
    <property type="entry name" value="RIKEN CDNA A430078G23 GENE"/>
    <property type="match status" value="1"/>
</dbReference>
<keyword evidence="2" id="KW-1185">Reference proteome</keyword>
<feature type="region of interest" description="Disordered" evidence="1">
    <location>
        <begin position="33"/>
        <end position="90"/>
    </location>
</feature>
<evidence type="ECO:0000313" key="3">
    <source>
        <dbReference type="RefSeq" id="XP_014653183.1"/>
    </source>
</evidence>
<evidence type="ECO:0000313" key="2">
    <source>
        <dbReference type="Proteomes" id="UP000694910"/>
    </source>
</evidence>
<gene>
    <name evidence="3" type="primary">LOC106804084</name>
</gene>
<name>A0ABM1DN02_CERSS</name>
<dbReference type="GeneID" id="106804084"/>
<organism evidence="2 3">
    <name type="scientific">Ceratotherium simum simum</name>
    <name type="common">Southern white rhinoceros</name>
    <dbReference type="NCBI Taxonomy" id="73337"/>
    <lineage>
        <taxon>Eukaryota</taxon>
        <taxon>Metazoa</taxon>
        <taxon>Chordata</taxon>
        <taxon>Craniata</taxon>
        <taxon>Vertebrata</taxon>
        <taxon>Euteleostomi</taxon>
        <taxon>Mammalia</taxon>
        <taxon>Eutheria</taxon>
        <taxon>Laurasiatheria</taxon>
        <taxon>Perissodactyla</taxon>
        <taxon>Rhinocerotidae</taxon>
        <taxon>Ceratotherium</taxon>
    </lineage>
</organism>